<name>A0A2V1DZI8_9PLEO</name>
<dbReference type="SUPFAM" id="SSF110857">
    <property type="entry name" value="Gamma-glutamyl cyclotransferase-like"/>
    <property type="match status" value="1"/>
</dbReference>
<dbReference type="Pfam" id="PF06094">
    <property type="entry name" value="GGACT"/>
    <property type="match status" value="1"/>
</dbReference>
<proteinExistence type="inferred from homology"/>
<protein>
    <recommendedName>
        <fullName evidence="3">Putative gamma-glutamylcyclotransferase</fullName>
    </recommendedName>
</protein>
<dbReference type="GO" id="GO:0016740">
    <property type="term" value="F:transferase activity"/>
    <property type="evidence" value="ECO:0007669"/>
    <property type="project" value="UniProtKB-KW"/>
</dbReference>
<sequence length="169" mass="19421">MSLPTRNPNEKAEPPSFTPHYMFFYGSLMDPDVLRTIANLPSPPTTKKGSIKGFTMKMWSVYPTLIPTTNSNNTEEVPTIPGVLWKVETEEQFQRLAAYETSAYTSCACAVVLEETGETVTDCRTFCWAGDVESSELRDGRFDLEWYQRHFKPAIFKRNSEVEEYIYEF</sequence>
<dbReference type="OrthoDB" id="3262926at2759"/>
<dbReference type="CDD" id="cd06661">
    <property type="entry name" value="GGCT_like"/>
    <property type="match status" value="1"/>
</dbReference>
<gene>
    <name evidence="5" type="ORF">DM02DRAFT_625690</name>
</gene>
<accession>A0A2V1DZI8</accession>
<keyword evidence="6" id="KW-1185">Reference proteome</keyword>
<dbReference type="EMBL" id="KZ805329">
    <property type="protein sequence ID" value="PVI03637.1"/>
    <property type="molecule type" value="Genomic_DNA"/>
</dbReference>
<evidence type="ECO:0000259" key="4">
    <source>
        <dbReference type="Pfam" id="PF06094"/>
    </source>
</evidence>
<dbReference type="AlphaFoldDB" id="A0A2V1DZI8"/>
<dbReference type="InterPro" id="IPR045038">
    <property type="entry name" value="AIG2-like"/>
</dbReference>
<reference evidence="5 6" key="1">
    <citation type="journal article" date="2018" name="Sci. Rep.">
        <title>Comparative genomics provides insights into the lifestyle and reveals functional heterogeneity of dark septate endophytic fungi.</title>
        <authorList>
            <person name="Knapp D.G."/>
            <person name="Nemeth J.B."/>
            <person name="Barry K."/>
            <person name="Hainaut M."/>
            <person name="Henrissat B."/>
            <person name="Johnson J."/>
            <person name="Kuo A."/>
            <person name="Lim J.H.P."/>
            <person name="Lipzen A."/>
            <person name="Nolan M."/>
            <person name="Ohm R.A."/>
            <person name="Tamas L."/>
            <person name="Grigoriev I.V."/>
            <person name="Spatafora J.W."/>
            <person name="Nagy L.G."/>
            <person name="Kovacs G.M."/>
        </authorList>
    </citation>
    <scope>NUCLEOTIDE SEQUENCE [LARGE SCALE GENOMIC DNA]</scope>
    <source>
        <strain evidence="5 6">DSE2036</strain>
    </source>
</reference>
<organism evidence="5 6">
    <name type="scientific">Periconia macrospinosa</name>
    <dbReference type="NCBI Taxonomy" id="97972"/>
    <lineage>
        <taxon>Eukaryota</taxon>
        <taxon>Fungi</taxon>
        <taxon>Dikarya</taxon>
        <taxon>Ascomycota</taxon>
        <taxon>Pezizomycotina</taxon>
        <taxon>Dothideomycetes</taxon>
        <taxon>Pleosporomycetidae</taxon>
        <taxon>Pleosporales</taxon>
        <taxon>Massarineae</taxon>
        <taxon>Periconiaceae</taxon>
        <taxon>Periconia</taxon>
    </lineage>
</organism>
<feature type="domain" description="Gamma-glutamylcyclotransferase AIG2-like" evidence="4">
    <location>
        <begin position="22"/>
        <end position="134"/>
    </location>
</feature>
<dbReference type="InterPro" id="IPR013024">
    <property type="entry name" value="GGCT-like"/>
</dbReference>
<dbReference type="Gene3D" id="3.10.490.10">
    <property type="entry name" value="Gamma-glutamyl cyclotransferase-like"/>
    <property type="match status" value="1"/>
</dbReference>
<evidence type="ECO:0000256" key="1">
    <source>
        <dbReference type="ARBA" id="ARBA00008861"/>
    </source>
</evidence>
<dbReference type="InterPro" id="IPR036568">
    <property type="entry name" value="GGCT-like_sf"/>
</dbReference>
<dbReference type="PANTHER" id="PTHR31544">
    <property type="entry name" value="AIG2-LIKE PROTEIN D"/>
    <property type="match status" value="1"/>
</dbReference>
<evidence type="ECO:0000313" key="6">
    <source>
        <dbReference type="Proteomes" id="UP000244855"/>
    </source>
</evidence>
<dbReference type="InterPro" id="IPR009288">
    <property type="entry name" value="AIG2-like_dom"/>
</dbReference>
<dbReference type="PANTHER" id="PTHR31544:SF4">
    <property type="entry name" value="GAMMA-GLUTAMYLCYCLOTRANSFERASE-RELATED"/>
    <property type="match status" value="1"/>
</dbReference>
<keyword evidence="2" id="KW-0808">Transferase</keyword>
<comment type="similarity">
    <text evidence="1">Belongs to the gamma-glutamylcyclotransferase family.</text>
</comment>
<dbReference type="Proteomes" id="UP000244855">
    <property type="component" value="Unassembled WGS sequence"/>
</dbReference>
<evidence type="ECO:0000313" key="5">
    <source>
        <dbReference type="EMBL" id="PVI03637.1"/>
    </source>
</evidence>
<evidence type="ECO:0000256" key="3">
    <source>
        <dbReference type="ARBA" id="ARBA00030602"/>
    </source>
</evidence>
<evidence type="ECO:0000256" key="2">
    <source>
        <dbReference type="ARBA" id="ARBA00022679"/>
    </source>
</evidence>